<proteinExistence type="predicted"/>
<gene>
    <name evidence="3" type="ORF">CDV36_015691</name>
</gene>
<evidence type="ECO:0000259" key="2">
    <source>
        <dbReference type="Pfam" id="PF08450"/>
    </source>
</evidence>
<evidence type="ECO:0000313" key="3">
    <source>
        <dbReference type="EMBL" id="RMJ01569.1"/>
    </source>
</evidence>
<dbReference type="Proteomes" id="UP000277212">
    <property type="component" value="Unassembled WGS sequence"/>
</dbReference>
<reference evidence="3 4" key="1">
    <citation type="submission" date="2017-06" db="EMBL/GenBank/DDBJ databases">
        <title>Comparative genomic analysis of Ambrosia Fusariam Clade fungi.</title>
        <authorList>
            <person name="Stajich J.E."/>
            <person name="Carrillo J."/>
            <person name="Kijimoto T."/>
            <person name="Eskalen A."/>
            <person name="O'Donnell K."/>
            <person name="Kasson M."/>
        </authorList>
    </citation>
    <scope>NUCLEOTIDE SEQUENCE [LARGE SCALE GENOMIC DNA]</scope>
    <source>
        <strain evidence="3">UCR3666</strain>
    </source>
</reference>
<name>A0A3M2R8Q9_9HYPO</name>
<comment type="caution">
    <text evidence="3">The sequence shown here is derived from an EMBL/GenBank/DDBJ whole genome shotgun (WGS) entry which is preliminary data.</text>
</comment>
<dbReference type="EMBL" id="NKUJ01000635">
    <property type="protein sequence ID" value="RMJ01569.1"/>
    <property type="molecule type" value="Genomic_DNA"/>
</dbReference>
<dbReference type="Gene3D" id="2.120.10.30">
    <property type="entry name" value="TolB, C-terminal domain"/>
    <property type="match status" value="1"/>
</dbReference>
<sequence length="318" mass="33627">MKFRVLSFLQLALALLPSEAKATRPPLAKTSTIFQLNDNNTWFENLATRSNGEILATRLDSPELWLINPSSRRGRSLVTVPGVLSTIGITEHRPGVFVFGAGNLTVSPLGIEPGSMKLFQLDFHQKRPSIQLITDMPDASLINGITPFSQTEVLVSDINLGVVYKVDVTTGVSDTVLSGPDFAGINGIRVQNGFLYYASTSNETFFRVPIDDNASATGAAEVIATGVPMDDFALTSDGTAYIATMGLNQVVRVDPDGRMSTVAGSVGSLDTAGGTSARFGSSKNDRLVLYVTTNGGTPSPVNGTVTEPAKIVAVKGIS</sequence>
<dbReference type="OrthoDB" id="9977941at2759"/>
<keyword evidence="4" id="KW-1185">Reference proteome</keyword>
<dbReference type="STRING" id="2010991.A0A3M2R8Q9"/>
<feature type="domain" description="SMP-30/Gluconolactonase/LRE-like region" evidence="2">
    <location>
        <begin position="161"/>
        <end position="293"/>
    </location>
</feature>
<dbReference type="Pfam" id="PF08450">
    <property type="entry name" value="SGL"/>
    <property type="match status" value="1"/>
</dbReference>
<dbReference type="AlphaFoldDB" id="A0A3M2R8Q9"/>
<dbReference type="PANTHER" id="PTHR42060">
    <property type="entry name" value="NHL REPEAT-CONTAINING PROTEIN-RELATED"/>
    <property type="match status" value="1"/>
</dbReference>
<dbReference type="InterPro" id="IPR013658">
    <property type="entry name" value="SGL"/>
</dbReference>
<dbReference type="PANTHER" id="PTHR42060:SF1">
    <property type="entry name" value="NHL REPEAT-CONTAINING PROTEIN"/>
    <property type="match status" value="1"/>
</dbReference>
<evidence type="ECO:0000256" key="1">
    <source>
        <dbReference type="SAM" id="SignalP"/>
    </source>
</evidence>
<organism evidence="3 4">
    <name type="scientific">Fusarium kuroshium</name>
    <dbReference type="NCBI Taxonomy" id="2010991"/>
    <lineage>
        <taxon>Eukaryota</taxon>
        <taxon>Fungi</taxon>
        <taxon>Dikarya</taxon>
        <taxon>Ascomycota</taxon>
        <taxon>Pezizomycotina</taxon>
        <taxon>Sordariomycetes</taxon>
        <taxon>Hypocreomycetidae</taxon>
        <taxon>Hypocreales</taxon>
        <taxon>Nectriaceae</taxon>
        <taxon>Fusarium</taxon>
        <taxon>Fusarium solani species complex</taxon>
    </lineage>
</organism>
<evidence type="ECO:0000313" key="4">
    <source>
        <dbReference type="Proteomes" id="UP000277212"/>
    </source>
</evidence>
<dbReference type="InterPro" id="IPR011042">
    <property type="entry name" value="6-blade_b-propeller_TolB-like"/>
</dbReference>
<dbReference type="SUPFAM" id="SSF63829">
    <property type="entry name" value="Calcium-dependent phosphotriesterase"/>
    <property type="match status" value="1"/>
</dbReference>
<feature type="chain" id="PRO_5018130624" description="SMP-30/Gluconolactonase/LRE-like region domain-containing protein" evidence="1">
    <location>
        <begin position="23"/>
        <end position="318"/>
    </location>
</feature>
<keyword evidence="1" id="KW-0732">Signal</keyword>
<accession>A0A3M2R8Q9</accession>
<feature type="signal peptide" evidence="1">
    <location>
        <begin position="1"/>
        <end position="22"/>
    </location>
</feature>
<protein>
    <recommendedName>
        <fullName evidence="2">SMP-30/Gluconolactonase/LRE-like region domain-containing protein</fullName>
    </recommendedName>
</protein>
<dbReference type="InterPro" id="IPR052998">
    <property type="entry name" value="Hetero-Diels-Alderase-like"/>
</dbReference>